<feature type="transmembrane region" description="Helical" evidence="1">
    <location>
        <begin position="61"/>
        <end position="80"/>
    </location>
</feature>
<sequence>MKRGYLSRFLKGFLLGMSITLSIGGLLLWLLSTQSLVTISVESLAGLQNLLSWSSRNMGMAVWPFTLVLLLFLLSLRTLRQRITAGQSIDRIVQAAHLTDIWTGLFFGIGVIWTAIGMRSALLFALGDPETAAQLGAFVILQRLVDGGILLALSTTIFGGIGGYLMRVIKAVAVGGELQRYYSHLAEQHNTAVQSSLDRIDSHLQQISHHQENRDEPLALTNIQR</sequence>
<accession>A0A370DNG0</accession>
<comment type="caution">
    <text evidence="2">The sequence shown here is derived from an EMBL/GenBank/DDBJ whole genome shotgun (WGS) entry which is preliminary data.</text>
</comment>
<keyword evidence="1" id="KW-0812">Transmembrane</keyword>
<dbReference type="Proteomes" id="UP000255508">
    <property type="component" value="Unassembled WGS sequence"/>
</dbReference>
<dbReference type="AlphaFoldDB" id="A0A370DNG0"/>
<reference evidence="2 3" key="1">
    <citation type="journal article" date="2018" name="ISME J.">
        <title>Endosymbiont genomes yield clues of tubeworm success.</title>
        <authorList>
            <person name="Li Y."/>
            <person name="Liles M.R."/>
            <person name="Halanych K.M."/>
        </authorList>
    </citation>
    <scope>NUCLEOTIDE SEQUENCE [LARGE SCALE GENOMIC DNA]</scope>
    <source>
        <strain evidence="2">A1422</strain>
    </source>
</reference>
<proteinExistence type="predicted"/>
<evidence type="ECO:0000313" key="3">
    <source>
        <dbReference type="Proteomes" id="UP000255508"/>
    </source>
</evidence>
<feature type="transmembrane region" description="Helical" evidence="1">
    <location>
        <begin position="12"/>
        <end position="31"/>
    </location>
</feature>
<keyword evidence="1" id="KW-0472">Membrane</keyword>
<dbReference type="EMBL" id="QFXD01000290">
    <property type="protein sequence ID" value="RDH86445.1"/>
    <property type="molecule type" value="Genomic_DNA"/>
</dbReference>
<protein>
    <submittedName>
        <fullName evidence="2">Uncharacterized protein</fullName>
    </submittedName>
</protein>
<keyword evidence="1" id="KW-1133">Transmembrane helix</keyword>
<evidence type="ECO:0000313" key="2">
    <source>
        <dbReference type="EMBL" id="RDH86445.1"/>
    </source>
</evidence>
<gene>
    <name evidence="2" type="ORF">DIZ79_16420</name>
</gene>
<name>A0A370DNG0_9GAMM</name>
<organism evidence="2 3">
    <name type="scientific">endosymbiont of Lamellibrachia luymesi</name>
    <dbReference type="NCBI Taxonomy" id="2200907"/>
    <lineage>
        <taxon>Bacteria</taxon>
        <taxon>Pseudomonadati</taxon>
        <taxon>Pseudomonadota</taxon>
        <taxon>Gammaproteobacteria</taxon>
        <taxon>sulfur-oxidizing symbionts</taxon>
    </lineage>
</organism>
<evidence type="ECO:0000256" key="1">
    <source>
        <dbReference type="SAM" id="Phobius"/>
    </source>
</evidence>
<feature type="transmembrane region" description="Helical" evidence="1">
    <location>
        <begin position="147"/>
        <end position="166"/>
    </location>
</feature>
<feature type="transmembrane region" description="Helical" evidence="1">
    <location>
        <begin position="101"/>
        <end position="127"/>
    </location>
</feature>